<gene>
    <name evidence="1" type="ORF">CaldiYA01_00350</name>
</gene>
<keyword evidence="2" id="KW-1185">Reference proteome</keyword>
<protein>
    <submittedName>
        <fullName evidence="1">Uncharacterized protein</fullName>
    </submittedName>
</protein>
<dbReference type="Proteomes" id="UP000663623">
    <property type="component" value="Chromosome"/>
</dbReference>
<organism evidence="1 2">
    <name type="scientific">Caldicellulosiruptor diazotrophicus</name>
    <dbReference type="NCBI Taxonomy" id="2806205"/>
    <lineage>
        <taxon>Bacteria</taxon>
        <taxon>Bacillati</taxon>
        <taxon>Bacillota</taxon>
        <taxon>Bacillota incertae sedis</taxon>
        <taxon>Caldicellulosiruptorales</taxon>
        <taxon>Caldicellulosiruptoraceae</taxon>
        <taxon>Caldicellulosiruptor</taxon>
    </lineage>
</organism>
<name>A0ABN6E411_9FIRM</name>
<reference evidence="1 2" key="1">
    <citation type="submission" date="2021-02" db="EMBL/GenBank/DDBJ databases">
        <title>Nitrogen-fixing ability and nitrogen fixation related genes of thermophilic fermentative bacteria in the genus Caldicellulosiruptor.</title>
        <authorList>
            <person name="Chen Y."/>
            <person name="Nishihara A."/>
            <person name="Haruta S."/>
        </authorList>
    </citation>
    <scope>NUCLEOTIDE SEQUENCE [LARGE SCALE GENOMIC DNA]</scope>
    <source>
        <strain evidence="1 2">YA01</strain>
    </source>
</reference>
<evidence type="ECO:0000313" key="2">
    <source>
        <dbReference type="Proteomes" id="UP000663623"/>
    </source>
</evidence>
<proteinExistence type="predicted"/>
<sequence>MKLLLILSFSDTVRKNKYRGTCKATINKYVCISNEAGLLNKPLLNFINHDKINDNKIAGISIIFAIFI</sequence>
<dbReference type="EMBL" id="AP024480">
    <property type="protein sequence ID" value="BCS80075.1"/>
    <property type="molecule type" value="Genomic_DNA"/>
</dbReference>
<evidence type="ECO:0000313" key="1">
    <source>
        <dbReference type="EMBL" id="BCS80075.1"/>
    </source>
</evidence>
<accession>A0ABN6E411</accession>